<name>A0A1W1I6Z0_9BACT</name>
<keyword evidence="1" id="KW-0443">Lipid metabolism</keyword>
<dbReference type="SUPFAM" id="SSF52151">
    <property type="entry name" value="FabD/lysophospholipase-like"/>
    <property type="match status" value="1"/>
</dbReference>
<protein>
    <recommendedName>
        <fullName evidence="2">PNPLA domain-containing protein</fullName>
    </recommendedName>
</protein>
<dbReference type="GO" id="GO:0006629">
    <property type="term" value="P:lipid metabolic process"/>
    <property type="evidence" value="ECO:0007669"/>
    <property type="project" value="UniProtKB-KW"/>
</dbReference>
<evidence type="ECO:0000256" key="1">
    <source>
        <dbReference type="ARBA" id="ARBA00023098"/>
    </source>
</evidence>
<sequence>MRSLSDKFGKVIFVFCGGGCKAIIQAVAAAEFVNAGITPSHIVSSSAGSCNALGFVENPGPVGAEKTVRIWEDYITSPEAIYEVHPFFREKLARLLGVVPRATKGLAPGSAFHDVKRAFRFFPLVFSLGLRMPFRAAGRAVSFIFRLMDTFESQQKSFRRLVQSPEILEAFGEVDKYFEFKRMKAFLDPFPLLAKLGEQIDLQKVIGSSIVWHIMTERYEDGATVVFSNKDADVRAAIGGDAKTQKVVYDAFFKRIRASMALYPLFEMVEMDGYRYLDADLANPLPVEEAFSHGCDTVVIFLNVPANSVRIDPHPLRDLLELNDLLRLNERYIHHRLQEAQMKAKETGVNLFVVRPESIPPGLGLLDIDDKVIEYVKQHERQRMKEYLADLDAHNLRFSPPMS</sequence>
<gene>
    <name evidence="3" type="ORF">NSJP_2597</name>
</gene>
<dbReference type="AlphaFoldDB" id="A0A1W1I6Z0"/>
<evidence type="ECO:0000313" key="3">
    <source>
        <dbReference type="EMBL" id="SLM48764.1"/>
    </source>
</evidence>
<dbReference type="EMBL" id="LT828648">
    <property type="protein sequence ID" value="SLM48764.1"/>
    <property type="molecule type" value="Genomic_DNA"/>
</dbReference>
<dbReference type="Proteomes" id="UP000192042">
    <property type="component" value="Chromosome I"/>
</dbReference>
<dbReference type="InterPro" id="IPR002641">
    <property type="entry name" value="PNPLA_dom"/>
</dbReference>
<dbReference type="OrthoDB" id="9802424at2"/>
<feature type="domain" description="PNPLA" evidence="2">
    <location>
        <begin position="14"/>
        <end position="290"/>
    </location>
</feature>
<organism evidence="3 4">
    <name type="scientific">Nitrospira japonica</name>
    <dbReference type="NCBI Taxonomy" id="1325564"/>
    <lineage>
        <taxon>Bacteria</taxon>
        <taxon>Pseudomonadati</taxon>
        <taxon>Nitrospirota</taxon>
        <taxon>Nitrospiria</taxon>
        <taxon>Nitrospirales</taxon>
        <taxon>Nitrospiraceae</taxon>
        <taxon>Nitrospira</taxon>
    </lineage>
</organism>
<dbReference type="InterPro" id="IPR016035">
    <property type="entry name" value="Acyl_Trfase/lysoPLipase"/>
</dbReference>
<dbReference type="RefSeq" id="WP_080887099.1">
    <property type="nucleotide sequence ID" value="NZ_LT828648.1"/>
</dbReference>
<proteinExistence type="predicted"/>
<dbReference type="KEGG" id="nja:NSJP_2597"/>
<dbReference type="Gene3D" id="3.40.1090.10">
    <property type="entry name" value="Cytosolic phospholipase A2 catalytic domain"/>
    <property type="match status" value="2"/>
</dbReference>
<keyword evidence="4" id="KW-1185">Reference proteome</keyword>
<reference evidence="3 4" key="1">
    <citation type="submission" date="2017-03" db="EMBL/GenBank/DDBJ databases">
        <authorList>
            <person name="Afonso C.L."/>
            <person name="Miller P.J."/>
            <person name="Scott M.A."/>
            <person name="Spackman E."/>
            <person name="Goraichik I."/>
            <person name="Dimitrov K.M."/>
            <person name="Suarez D.L."/>
            <person name="Swayne D.E."/>
        </authorList>
    </citation>
    <scope>NUCLEOTIDE SEQUENCE [LARGE SCALE GENOMIC DNA]</scope>
    <source>
        <strain evidence="3">Genome sequencing of Nitrospira japonica strain NJ11</strain>
    </source>
</reference>
<dbReference type="STRING" id="1325564.NSJP_2597"/>
<accession>A0A1W1I6Z0</accession>
<dbReference type="Pfam" id="PF01734">
    <property type="entry name" value="Patatin"/>
    <property type="match status" value="1"/>
</dbReference>
<evidence type="ECO:0000313" key="4">
    <source>
        <dbReference type="Proteomes" id="UP000192042"/>
    </source>
</evidence>
<evidence type="ECO:0000259" key="2">
    <source>
        <dbReference type="Pfam" id="PF01734"/>
    </source>
</evidence>